<evidence type="ECO:0000256" key="6">
    <source>
        <dbReference type="ARBA" id="ARBA00023136"/>
    </source>
</evidence>
<feature type="transmembrane region" description="Helical" evidence="7">
    <location>
        <begin position="295"/>
        <end position="317"/>
    </location>
</feature>
<feature type="transmembrane region" description="Helical" evidence="7">
    <location>
        <begin position="32"/>
        <end position="52"/>
    </location>
</feature>
<feature type="transmembrane region" description="Helical" evidence="7">
    <location>
        <begin position="357"/>
        <end position="383"/>
    </location>
</feature>
<gene>
    <name evidence="9" type="ORF">GCM10009768_09790</name>
</gene>
<feature type="transmembrane region" description="Helical" evidence="7">
    <location>
        <begin position="96"/>
        <end position="114"/>
    </location>
</feature>
<dbReference type="InterPro" id="IPR050171">
    <property type="entry name" value="MFS_Transporters"/>
</dbReference>
<feature type="transmembrane region" description="Helical" evidence="7">
    <location>
        <begin position="239"/>
        <end position="262"/>
    </location>
</feature>
<keyword evidence="2" id="KW-0813">Transport</keyword>
<name>A0ABP4XKY1_9MICO</name>
<dbReference type="InterPro" id="IPR036259">
    <property type="entry name" value="MFS_trans_sf"/>
</dbReference>
<protein>
    <submittedName>
        <fullName evidence="9">MFS transporter</fullName>
    </submittedName>
</protein>
<feature type="transmembrane region" description="Helical" evidence="7">
    <location>
        <begin position="268"/>
        <end position="288"/>
    </location>
</feature>
<dbReference type="RefSeq" id="WP_344030048.1">
    <property type="nucleotide sequence ID" value="NZ_BAAAOB010000001.1"/>
</dbReference>
<feature type="transmembrane region" description="Helical" evidence="7">
    <location>
        <begin position="154"/>
        <end position="175"/>
    </location>
</feature>
<dbReference type="Pfam" id="PF07690">
    <property type="entry name" value="MFS_1"/>
    <property type="match status" value="1"/>
</dbReference>
<organism evidence="9 10">
    <name type="scientific">Leucobacter iarius</name>
    <dbReference type="NCBI Taxonomy" id="333963"/>
    <lineage>
        <taxon>Bacteria</taxon>
        <taxon>Bacillati</taxon>
        <taxon>Actinomycetota</taxon>
        <taxon>Actinomycetes</taxon>
        <taxon>Micrococcales</taxon>
        <taxon>Microbacteriaceae</taxon>
        <taxon>Leucobacter</taxon>
    </lineage>
</organism>
<keyword evidence="4 7" id="KW-0812">Transmembrane</keyword>
<dbReference type="InterPro" id="IPR011701">
    <property type="entry name" value="MFS"/>
</dbReference>
<comment type="caution">
    <text evidence="9">The sequence shown here is derived from an EMBL/GenBank/DDBJ whole genome shotgun (WGS) entry which is preliminary data.</text>
</comment>
<dbReference type="PROSITE" id="PS50850">
    <property type="entry name" value="MFS"/>
    <property type="match status" value="1"/>
</dbReference>
<feature type="transmembrane region" description="Helical" evidence="7">
    <location>
        <begin position="389"/>
        <end position="408"/>
    </location>
</feature>
<accession>A0ABP4XKY1</accession>
<evidence type="ECO:0000256" key="4">
    <source>
        <dbReference type="ARBA" id="ARBA00022692"/>
    </source>
</evidence>
<feature type="transmembrane region" description="Helical" evidence="7">
    <location>
        <begin position="187"/>
        <end position="205"/>
    </location>
</feature>
<keyword evidence="10" id="KW-1185">Reference proteome</keyword>
<proteinExistence type="predicted"/>
<evidence type="ECO:0000256" key="5">
    <source>
        <dbReference type="ARBA" id="ARBA00022989"/>
    </source>
</evidence>
<evidence type="ECO:0000256" key="2">
    <source>
        <dbReference type="ARBA" id="ARBA00022448"/>
    </source>
</evidence>
<dbReference type="InterPro" id="IPR020846">
    <property type="entry name" value="MFS_dom"/>
</dbReference>
<keyword evidence="6 7" id="KW-0472">Membrane</keyword>
<dbReference type="Gene3D" id="1.20.1250.20">
    <property type="entry name" value="MFS general substrate transporter like domains"/>
    <property type="match status" value="1"/>
</dbReference>
<feature type="transmembrane region" description="Helical" evidence="7">
    <location>
        <begin position="64"/>
        <end position="84"/>
    </location>
</feature>
<dbReference type="Proteomes" id="UP001500851">
    <property type="component" value="Unassembled WGS sequence"/>
</dbReference>
<dbReference type="PANTHER" id="PTHR23517:SF13">
    <property type="entry name" value="MAJOR FACILITATOR SUPERFAMILY MFS_1"/>
    <property type="match status" value="1"/>
</dbReference>
<comment type="subcellular location">
    <subcellularLocation>
        <location evidence="1">Cell membrane</location>
        <topology evidence="1">Multi-pass membrane protein</topology>
    </subcellularLocation>
</comment>
<evidence type="ECO:0000313" key="10">
    <source>
        <dbReference type="Proteomes" id="UP001500851"/>
    </source>
</evidence>
<feature type="transmembrane region" description="Helical" evidence="7">
    <location>
        <begin position="120"/>
        <end position="142"/>
    </location>
</feature>
<evidence type="ECO:0000256" key="7">
    <source>
        <dbReference type="SAM" id="Phobius"/>
    </source>
</evidence>
<dbReference type="PANTHER" id="PTHR23517">
    <property type="entry name" value="RESISTANCE PROTEIN MDTM, PUTATIVE-RELATED-RELATED"/>
    <property type="match status" value="1"/>
</dbReference>
<evidence type="ECO:0000259" key="8">
    <source>
        <dbReference type="PROSITE" id="PS50850"/>
    </source>
</evidence>
<dbReference type="EMBL" id="BAAAOB010000001">
    <property type="protein sequence ID" value="GAA1782940.1"/>
    <property type="molecule type" value="Genomic_DNA"/>
</dbReference>
<keyword evidence="5 7" id="KW-1133">Transmembrane helix</keyword>
<evidence type="ECO:0000256" key="1">
    <source>
        <dbReference type="ARBA" id="ARBA00004651"/>
    </source>
</evidence>
<feature type="domain" description="Major facilitator superfamily (MFS) profile" evidence="8">
    <location>
        <begin position="29"/>
        <end position="411"/>
    </location>
</feature>
<keyword evidence="3" id="KW-1003">Cell membrane</keyword>
<dbReference type="SUPFAM" id="SSF103473">
    <property type="entry name" value="MFS general substrate transporter"/>
    <property type="match status" value="1"/>
</dbReference>
<sequence>MTADTASATGSVPVVAARPADSAVRGERAARALSVVSLIAMMAGASAPSPFYPVLAESIGFGPSTISAVFAVYALALLLTLLTAGSISDHIGRRPVAIVGLLVLAGGLAVFWHADSVALLVVARVIQGVASGLLLSSLSASITDLEPASRPGSAAIWNALGPGIGLALGALVSGIALDLTREAMADVFGPLAALYVLLALLFVFAPETAPRRPGALASLAFRLSLPLGIRADFWRSAPAIVAGWATGGLFLSFGASIVRAQLGGTAHLAQGLSVALLAGTGAVAALAIRHRGPRTVTVFGTAALALGTALSLVALGLGSLPGYLAAAAVTGAGFGTAFFGVVSALAPNIPATQRADVFSVIFLFSYLAFGIPTVVAGLLVPMLGLGPVVAGYGAFVIVLAVVACILRIRRS</sequence>
<evidence type="ECO:0000256" key="3">
    <source>
        <dbReference type="ARBA" id="ARBA00022475"/>
    </source>
</evidence>
<reference evidence="10" key="1">
    <citation type="journal article" date="2019" name="Int. J. Syst. Evol. Microbiol.">
        <title>The Global Catalogue of Microorganisms (GCM) 10K type strain sequencing project: providing services to taxonomists for standard genome sequencing and annotation.</title>
        <authorList>
            <consortium name="The Broad Institute Genomics Platform"/>
            <consortium name="The Broad Institute Genome Sequencing Center for Infectious Disease"/>
            <person name="Wu L."/>
            <person name="Ma J."/>
        </authorList>
    </citation>
    <scope>NUCLEOTIDE SEQUENCE [LARGE SCALE GENOMIC DNA]</scope>
    <source>
        <strain evidence="10">JCM 14736</strain>
    </source>
</reference>
<evidence type="ECO:0000313" key="9">
    <source>
        <dbReference type="EMBL" id="GAA1782940.1"/>
    </source>
</evidence>
<feature type="transmembrane region" description="Helical" evidence="7">
    <location>
        <begin position="323"/>
        <end position="345"/>
    </location>
</feature>